<name>A0A4Q9HRE4_STRKA</name>
<evidence type="ECO:0008006" key="3">
    <source>
        <dbReference type="Google" id="ProtNLM"/>
    </source>
</evidence>
<reference evidence="1 2" key="1">
    <citation type="submission" date="2019-02" db="EMBL/GenBank/DDBJ databases">
        <title>Draft Genome Sequence of Streptomyces sp. AM-2504, identified by 16S rRNA comparative analysis as a Streptomyces Kasugaensis strain.</title>
        <authorList>
            <person name="Napolioni V."/>
            <person name="Giuliodori A.M."/>
            <person name="Spurio R."/>
            <person name="Fabbretti A."/>
        </authorList>
    </citation>
    <scope>NUCLEOTIDE SEQUENCE [LARGE SCALE GENOMIC DNA]</scope>
    <source>
        <strain evidence="1 2">AM-2504</strain>
    </source>
</reference>
<protein>
    <recommendedName>
        <fullName evidence="3">Type II toxin-antitoxin system RelE/ParE family toxin</fullName>
    </recommendedName>
</protein>
<gene>
    <name evidence="1" type="ORF">EYS09_22230</name>
</gene>
<sequence length="80" mass="8525">MYRLLYDPGSEAAHDALPSAASEALTLALEAACHDPLGRTLPRGEADEWNRTVLADGAVALIFISHTHKSVAVLDIIPMS</sequence>
<comment type="caution">
    <text evidence="1">The sequence shown here is derived from an EMBL/GenBank/DDBJ whole genome shotgun (WGS) entry which is preliminary data.</text>
</comment>
<evidence type="ECO:0000313" key="2">
    <source>
        <dbReference type="Proteomes" id="UP000292452"/>
    </source>
</evidence>
<dbReference type="EMBL" id="SIXH01000216">
    <property type="protein sequence ID" value="TBO57532.1"/>
    <property type="molecule type" value="Genomic_DNA"/>
</dbReference>
<dbReference type="Proteomes" id="UP000292452">
    <property type="component" value="Unassembled WGS sequence"/>
</dbReference>
<dbReference type="RefSeq" id="WP_131124569.1">
    <property type="nucleotide sequence ID" value="NZ_SIXH01000216.1"/>
</dbReference>
<keyword evidence="2" id="KW-1185">Reference proteome</keyword>
<accession>A0A4Q9HRE4</accession>
<evidence type="ECO:0000313" key="1">
    <source>
        <dbReference type="EMBL" id="TBO57532.1"/>
    </source>
</evidence>
<dbReference type="AlphaFoldDB" id="A0A4Q9HRE4"/>
<proteinExistence type="predicted"/>
<organism evidence="1 2">
    <name type="scientific">Streptomyces kasugaensis</name>
    <dbReference type="NCBI Taxonomy" id="1946"/>
    <lineage>
        <taxon>Bacteria</taxon>
        <taxon>Bacillati</taxon>
        <taxon>Actinomycetota</taxon>
        <taxon>Actinomycetes</taxon>
        <taxon>Kitasatosporales</taxon>
        <taxon>Streptomycetaceae</taxon>
        <taxon>Streptomyces</taxon>
    </lineage>
</organism>